<organism evidence="1">
    <name type="scientific">Glycine soja</name>
    <name type="common">Wild soybean</name>
    <dbReference type="NCBI Taxonomy" id="3848"/>
    <lineage>
        <taxon>Eukaryota</taxon>
        <taxon>Viridiplantae</taxon>
        <taxon>Streptophyta</taxon>
        <taxon>Embryophyta</taxon>
        <taxon>Tracheophyta</taxon>
        <taxon>Spermatophyta</taxon>
        <taxon>Magnoliopsida</taxon>
        <taxon>eudicotyledons</taxon>
        <taxon>Gunneridae</taxon>
        <taxon>Pentapetalae</taxon>
        <taxon>rosids</taxon>
        <taxon>fabids</taxon>
        <taxon>Fabales</taxon>
        <taxon>Fabaceae</taxon>
        <taxon>Papilionoideae</taxon>
        <taxon>50 kb inversion clade</taxon>
        <taxon>NPAAA clade</taxon>
        <taxon>indigoferoid/millettioid clade</taxon>
        <taxon>Phaseoleae</taxon>
        <taxon>Glycine</taxon>
        <taxon>Glycine subgen. Soja</taxon>
    </lineage>
</organism>
<protein>
    <submittedName>
        <fullName evidence="1">Uncharacterized protein</fullName>
    </submittedName>
</protein>
<evidence type="ECO:0000313" key="1">
    <source>
        <dbReference type="EMBL" id="KHN34014.1"/>
    </source>
</evidence>
<proteinExistence type="predicted"/>
<dbReference type="AlphaFoldDB" id="A0A0B2RNX3"/>
<sequence>MLFSPALDDAKHGFSWPEMYKENLAGTLEAYDHHVFTRVTSPGRRASRPSTPILFPCVSPPSGELAKMTSPSSYVVNTGTQDKSGAKRIDLLRGQKLYKVDVTLLPQELDAMENVLPAKYEFFFFKKRNFLLPVSDVNIMTLICYLSWNCSRYEEAREEKKLRNQCEDSSDMVAKVCYI</sequence>
<dbReference type="Proteomes" id="UP000053555">
    <property type="component" value="Unassembled WGS sequence"/>
</dbReference>
<reference evidence="1" key="1">
    <citation type="submission" date="2014-07" db="EMBL/GenBank/DDBJ databases">
        <title>Identification of a novel salt tolerance gene in wild soybean by whole-genome sequencing.</title>
        <authorList>
            <person name="Lam H.-M."/>
            <person name="Qi X."/>
            <person name="Li M.-W."/>
            <person name="Liu X."/>
            <person name="Xie M."/>
            <person name="Ni M."/>
            <person name="Xu X."/>
        </authorList>
    </citation>
    <scope>NUCLEOTIDE SEQUENCE [LARGE SCALE GENOMIC DNA]</scope>
    <source>
        <tissue evidence="1">Root</tissue>
    </source>
</reference>
<name>A0A0B2RNX3_GLYSO</name>
<gene>
    <name evidence="1" type="ORF">glysoja_047625</name>
</gene>
<dbReference type="EMBL" id="KN649284">
    <property type="protein sequence ID" value="KHN34014.1"/>
    <property type="molecule type" value="Genomic_DNA"/>
</dbReference>
<accession>A0A0B2RNX3</accession>